<protein>
    <submittedName>
        <fullName evidence="3">MCE family protein</fullName>
    </submittedName>
</protein>
<feature type="domain" description="OmpA-like" evidence="2">
    <location>
        <begin position="245"/>
        <end position="371"/>
    </location>
</feature>
<dbReference type="AlphaFoldDB" id="A0A432MCH1"/>
<dbReference type="Pfam" id="PF02470">
    <property type="entry name" value="MlaD"/>
    <property type="match status" value="1"/>
</dbReference>
<comment type="caution">
    <text evidence="3">The sequence shown here is derived from an EMBL/GenBank/DDBJ whole genome shotgun (WGS) entry which is preliminary data.</text>
</comment>
<dbReference type="EMBL" id="RYZH01000085">
    <property type="protein sequence ID" value="RUL81757.1"/>
    <property type="molecule type" value="Genomic_DNA"/>
</dbReference>
<dbReference type="Pfam" id="PF00691">
    <property type="entry name" value="OmpA"/>
    <property type="match status" value="1"/>
</dbReference>
<dbReference type="Proteomes" id="UP000280296">
    <property type="component" value="Unassembled WGS sequence"/>
</dbReference>
<keyword evidence="1" id="KW-0472">Membrane</keyword>
<dbReference type="OrthoDB" id="9769132at2"/>
<name>A0A432MCH1_9BACT</name>
<evidence type="ECO:0000313" key="4">
    <source>
        <dbReference type="Proteomes" id="UP000280296"/>
    </source>
</evidence>
<evidence type="ECO:0000259" key="2">
    <source>
        <dbReference type="PROSITE" id="PS51123"/>
    </source>
</evidence>
<dbReference type="PANTHER" id="PTHR33371:SF4">
    <property type="entry name" value="INTERMEMBRANE PHOSPHOLIPID TRANSPORT SYSTEM BINDING PROTEIN MLAD"/>
    <property type="match status" value="1"/>
</dbReference>
<dbReference type="InterPro" id="IPR052336">
    <property type="entry name" value="MlaD_Phospholipid_Transporter"/>
</dbReference>
<evidence type="ECO:0000313" key="3">
    <source>
        <dbReference type="EMBL" id="RUL81757.1"/>
    </source>
</evidence>
<organism evidence="3 4">
    <name type="scientific">Tautonia sociabilis</name>
    <dbReference type="NCBI Taxonomy" id="2080755"/>
    <lineage>
        <taxon>Bacteria</taxon>
        <taxon>Pseudomonadati</taxon>
        <taxon>Planctomycetota</taxon>
        <taxon>Planctomycetia</taxon>
        <taxon>Isosphaerales</taxon>
        <taxon>Isosphaeraceae</taxon>
        <taxon>Tautonia</taxon>
    </lineage>
</organism>
<dbReference type="PROSITE" id="PS51123">
    <property type="entry name" value="OMPA_2"/>
    <property type="match status" value="1"/>
</dbReference>
<dbReference type="InterPro" id="IPR006665">
    <property type="entry name" value="OmpA-like"/>
</dbReference>
<evidence type="ECO:0000256" key="1">
    <source>
        <dbReference type="PROSITE-ProRule" id="PRU00473"/>
    </source>
</evidence>
<keyword evidence="4" id="KW-1185">Reference proteome</keyword>
<reference evidence="3 4" key="2">
    <citation type="submission" date="2019-01" db="EMBL/GenBank/DDBJ databases">
        <title>Tautonia sociabilis, a novel thermotolerant planctomycete of Isosphaeraceae family, isolated from a 4000 m deep subterranean habitat.</title>
        <authorList>
            <person name="Kovaleva O.L."/>
            <person name="Elcheninov A.G."/>
            <person name="Van Heerden E."/>
            <person name="Toshchakov S.V."/>
            <person name="Novikov A."/>
            <person name="Bonch-Osmolovskaya E.A."/>
            <person name="Kublanov I.V."/>
        </authorList>
    </citation>
    <scope>NUCLEOTIDE SEQUENCE [LARGE SCALE GENOMIC DNA]</scope>
    <source>
        <strain evidence="3 4">GM2012</strain>
    </source>
</reference>
<gene>
    <name evidence="3" type="ORF">TsocGM_24660</name>
</gene>
<dbReference type="InterPro" id="IPR036737">
    <property type="entry name" value="OmpA-like_sf"/>
</dbReference>
<dbReference type="InterPro" id="IPR003399">
    <property type="entry name" value="Mce/MlaD"/>
</dbReference>
<proteinExistence type="predicted"/>
<dbReference type="PANTHER" id="PTHR33371">
    <property type="entry name" value="INTERMEMBRANE PHOSPHOLIPID TRANSPORT SYSTEM BINDING PROTEIN MLAD-RELATED"/>
    <property type="match status" value="1"/>
</dbReference>
<dbReference type="Gene3D" id="3.30.1330.60">
    <property type="entry name" value="OmpA-like domain"/>
    <property type="match status" value="1"/>
</dbReference>
<sequence>MRREIGPLRALANGIACLGILGMAGFGAVQVAGKNWQVQETYRLRAEFETVGGLEPGGRVFVQGVDAGVVESIEPPGEPGGPVSLVLRIDARLRPLIRTDARARIVSQGVVGAKVVELSPGSPDAEVLPDGGLVTSEPPVELADLMREATEALDRIDAAAEAAERGLSEINAIASAIRGGEGTIGRLLTDDEPVDRLVSLTDRGERTLTDLQDNLNALKNTWPISRYFSRRGYDDRELALYRPEATRHALMLAETDLFEPGRAVLTEAGRGRLDEVARWAKEHLSTRTEVVVAAYSDDSLDAQLAERLTQQQAEAVRSYLVGSHRIDSAGWFRSRTVAAVGFGRHRPRVPSVEPQGIGPERRVEIILFTPQV</sequence>
<reference evidence="3 4" key="1">
    <citation type="submission" date="2018-12" db="EMBL/GenBank/DDBJ databases">
        <authorList>
            <person name="Toschakov S.V."/>
        </authorList>
    </citation>
    <scope>NUCLEOTIDE SEQUENCE [LARGE SCALE GENOMIC DNA]</scope>
    <source>
        <strain evidence="3 4">GM2012</strain>
    </source>
</reference>
<dbReference type="GO" id="GO:0016020">
    <property type="term" value="C:membrane"/>
    <property type="evidence" value="ECO:0007669"/>
    <property type="project" value="UniProtKB-UniRule"/>
</dbReference>
<dbReference type="SUPFAM" id="SSF103088">
    <property type="entry name" value="OmpA-like"/>
    <property type="match status" value="1"/>
</dbReference>
<accession>A0A432MCH1</accession>